<feature type="chain" id="PRO_5008056882" description="MAM domain-containing protein" evidence="2">
    <location>
        <begin position="20"/>
        <end position="721"/>
    </location>
</feature>
<feature type="region of interest" description="Disordered" evidence="1">
    <location>
        <begin position="366"/>
        <end position="442"/>
    </location>
</feature>
<organism evidence="3 4">
    <name type="scientific">Intoshia linei</name>
    <dbReference type="NCBI Taxonomy" id="1819745"/>
    <lineage>
        <taxon>Eukaryota</taxon>
        <taxon>Metazoa</taxon>
        <taxon>Spiralia</taxon>
        <taxon>Lophotrochozoa</taxon>
        <taxon>Mesozoa</taxon>
        <taxon>Orthonectida</taxon>
        <taxon>Rhopaluridae</taxon>
        <taxon>Intoshia</taxon>
    </lineage>
</organism>
<gene>
    <name evidence="3" type="ORF">A3Q56_02944</name>
</gene>
<dbReference type="EMBL" id="LWCA01000299">
    <property type="protein sequence ID" value="OAF69331.1"/>
    <property type="molecule type" value="Genomic_DNA"/>
</dbReference>
<feature type="compositionally biased region" description="Basic residues" evidence="1">
    <location>
        <begin position="426"/>
        <end position="435"/>
    </location>
</feature>
<comment type="caution">
    <text evidence="3">The sequence shown here is derived from an EMBL/GenBank/DDBJ whole genome shotgun (WGS) entry which is preliminary data.</text>
</comment>
<feature type="compositionally biased region" description="Basic and acidic residues" evidence="1">
    <location>
        <begin position="380"/>
        <end position="395"/>
    </location>
</feature>
<reference evidence="3 4" key="1">
    <citation type="submission" date="2016-04" db="EMBL/GenBank/DDBJ databases">
        <title>The genome of Intoshia linei affirms orthonectids as highly simplified spiralians.</title>
        <authorList>
            <person name="Mikhailov K.V."/>
            <person name="Slusarev G.S."/>
            <person name="Nikitin M.A."/>
            <person name="Logacheva M.D."/>
            <person name="Penin A."/>
            <person name="Aleoshin V."/>
            <person name="Panchin Y.V."/>
        </authorList>
    </citation>
    <scope>NUCLEOTIDE SEQUENCE [LARGE SCALE GENOMIC DNA]</scope>
    <source>
        <strain evidence="3">Intl2013</strain>
        <tissue evidence="3">Whole animal</tissue>
    </source>
</reference>
<evidence type="ECO:0008006" key="5">
    <source>
        <dbReference type="Google" id="ProtNLM"/>
    </source>
</evidence>
<evidence type="ECO:0000313" key="3">
    <source>
        <dbReference type="EMBL" id="OAF69331.1"/>
    </source>
</evidence>
<sequence length="721" mass="86343">MLILILDLFVCNFETLCDSKTDFWKISQGKEINGRTNYAYVDTARSQLLFQINNESLTQNTCISFDYVTNGRENLLTLGFGNNQFKNWDSETSSDDSDSWKNAKISTYDQFIQNISFTGFITNGNIIAISNLTVNFGSCESQSLRNKRSIHRESLLDDKISKTETSDNKTIDETPENHDATDKFVHNNRIHHPRNLHNNDNNAYFRRIIEPEPYNFGYVDNPTHSTGFYSKNEGDSKNSHIHYDENHVLAFSDQPNNDYNYHNTRSYSEEPIKDTLHHYNHNDRVDHHGIHRLGYHNKGHMSSNLHRYRNNHANHIGSDGHKHIPVSGSDVHFHDHRKYNNHHKNSHDYHVPHVFSHFDYHDHSNHNNGNRHAHSHHNTHHQDIPDYHDHSDHRHGNIHGQVNGNNYHQDIHDYSGHLNHHNGNAHGHRNHNHHDHIHDYHGPHMHNDHDHSEYHNRLNHYDYSNPHDIHPHVHDTNLYNYDQIHDKNHFYPHSSRHVHPYHNSVNYNHPDNFSGYIYEPHQHFGYQGYDSHNDYFHNPSAYRMNNVFYTPQLTHDESFSDTDHYYDNHYNDYNRDMQHYALDHYYDTYDDNLNILHNDWFNHHNNILYDDYNIHNYHNVHNDLLHNHMIDHHNIDHNLMAQRYVQHNHPHIYYKNKYLTKYRNDLLEYQKFIHIPQIHMIDTMPHHHAHRPLYDEEFVVEYNPKKNSVDYLGNYFRESVH</sequence>
<protein>
    <recommendedName>
        <fullName evidence="5">MAM domain-containing protein</fullName>
    </recommendedName>
</protein>
<proteinExistence type="predicted"/>
<evidence type="ECO:0000256" key="2">
    <source>
        <dbReference type="SAM" id="SignalP"/>
    </source>
</evidence>
<evidence type="ECO:0000313" key="4">
    <source>
        <dbReference type="Proteomes" id="UP000078046"/>
    </source>
</evidence>
<dbReference type="AlphaFoldDB" id="A0A177B6W9"/>
<keyword evidence="4" id="KW-1185">Reference proteome</keyword>
<name>A0A177B6W9_9BILA</name>
<keyword evidence="2" id="KW-0732">Signal</keyword>
<feature type="signal peptide" evidence="2">
    <location>
        <begin position="1"/>
        <end position="19"/>
    </location>
</feature>
<accession>A0A177B6W9</accession>
<dbReference type="Proteomes" id="UP000078046">
    <property type="component" value="Unassembled WGS sequence"/>
</dbReference>
<evidence type="ECO:0000256" key="1">
    <source>
        <dbReference type="SAM" id="MobiDB-lite"/>
    </source>
</evidence>
<feature type="compositionally biased region" description="Basic residues" evidence="1">
    <location>
        <begin position="369"/>
        <end position="379"/>
    </location>
</feature>